<gene>
    <name evidence="2" type="ORF">DPV69_19415</name>
</gene>
<protein>
    <submittedName>
        <fullName evidence="2">Uncharacterized protein</fullName>
    </submittedName>
</protein>
<name>A0A443YJE8_9SPHI</name>
<dbReference type="EMBL" id="SAYW01000008">
    <property type="protein sequence ID" value="RWU03858.1"/>
    <property type="molecule type" value="Genomic_DNA"/>
</dbReference>
<keyword evidence="3" id="KW-1185">Reference proteome</keyword>
<evidence type="ECO:0000313" key="3">
    <source>
        <dbReference type="Proteomes" id="UP000284120"/>
    </source>
</evidence>
<proteinExistence type="predicted"/>
<feature type="chain" id="PRO_5019510270" evidence="1">
    <location>
        <begin position="19"/>
        <end position="430"/>
    </location>
</feature>
<sequence length="430" mass="50417">MKRIILIMLMLYVHTLSAQQTEITNHHISSYFKEIEKATKRNIKLWDKQLYQNILLVDPKTRQVYSNTPDSANILTLQHGIYSGKLPENINIANTALSWSGKRWAMIMLPLSNHKYDRINLLAHELFHTLQPELGFQQYNKESNHLDQKDGRIYLRLELEALKKAILSKSEKARQIHLAKAILFRKYRNSLFPNSDTLENQLELNEGLAEFTGLIISGRNHKETTAHFRNEIDSFFKNPTYVRSFAYYTTPVYGYLLYKKNKYWNKEIRPDANLTDFFIQQLNIAVPQDLKANSLKSADEYHGQLIFKEEILREERIKKQIYEYKVKFIEQPHFEIHLKKMNISFDPRNILPIEEKGTVYPKMRVTDVWGILEVEMGALMSSNWNKISITNPTKISPNKVEGDGWILTLKDGYVVKKEEKTGNYIISKTE</sequence>
<evidence type="ECO:0000313" key="2">
    <source>
        <dbReference type="EMBL" id="RWU03858.1"/>
    </source>
</evidence>
<reference evidence="2 3" key="1">
    <citation type="submission" date="2018-06" db="EMBL/GenBank/DDBJ databases">
        <title>Pedobacter endophyticus sp. nov., an endophytic bacterium isolated from a leaf of Triticum aestivum.</title>
        <authorList>
            <person name="Zhang L."/>
        </authorList>
    </citation>
    <scope>NUCLEOTIDE SEQUENCE [LARGE SCALE GENOMIC DNA]</scope>
    <source>
        <strain evidence="2 3">CM134L-2</strain>
    </source>
</reference>
<dbReference type="Proteomes" id="UP000284120">
    <property type="component" value="Unassembled WGS sequence"/>
</dbReference>
<dbReference type="RefSeq" id="WP_113649098.1">
    <property type="nucleotide sequence ID" value="NZ_QMHN01000008.1"/>
</dbReference>
<organism evidence="2 3">
    <name type="scientific">Pedobacter chitinilyticus</name>
    <dbReference type="NCBI Taxonomy" id="2233776"/>
    <lineage>
        <taxon>Bacteria</taxon>
        <taxon>Pseudomonadati</taxon>
        <taxon>Bacteroidota</taxon>
        <taxon>Sphingobacteriia</taxon>
        <taxon>Sphingobacteriales</taxon>
        <taxon>Sphingobacteriaceae</taxon>
        <taxon>Pedobacter</taxon>
    </lineage>
</organism>
<evidence type="ECO:0000256" key="1">
    <source>
        <dbReference type="SAM" id="SignalP"/>
    </source>
</evidence>
<comment type="caution">
    <text evidence="2">The sequence shown here is derived from an EMBL/GenBank/DDBJ whole genome shotgun (WGS) entry which is preliminary data.</text>
</comment>
<keyword evidence="1" id="KW-0732">Signal</keyword>
<dbReference type="AlphaFoldDB" id="A0A443YJE8"/>
<feature type="signal peptide" evidence="1">
    <location>
        <begin position="1"/>
        <end position="18"/>
    </location>
</feature>
<accession>A0A443YJE8</accession>
<dbReference type="OrthoDB" id="1299654at2"/>